<accession>A0ABT8CUN7</accession>
<dbReference type="RefSeq" id="WP_290364108.1">
    <property type="nucleotide sequence ID" value="NZ_JAUFQU010000001.1"/>
</dbReference>
<comment type="caution">
    <text evidence="1">The sequence shown here is derived from an EMBL/GenBank/DDBJ whole genome shotgun (WGS) entry which is preliminary data.</text>
</comment>
<dbReference type="InterPro" id="IPR025348">
    <property type="entry name" value="DUF4252"/>
</dbReference>
<evidence type="ECO:0000313" key="2">
    <source>
        <dbReference type="Proteomes" id="UP001242368"/>
    </source>
</evidence>
<reference evidence="2" key="1">
    <citation type="journal article" date="2019" name="Int. J. Syst. Evol. Microbiol.">
        <title>The Global Catalogue of Microorganisms (GCM) 10K type strain sequencing project: providing services to taxonomists for standard genome sequencing and annotation.</title>
        <authorList>
            <consortium name="The Broad Institute Genomics Platform"/>
            <consortium name="The Broad Institute Genome Sequencing Center for Infectious Disease"/>
            <person name="Wu L."/>
            <person name="Ma J."/>
        </authorList>
    </citation>
    <scope>NUCLEOTIDE SEQUENCE [LARGE SCALE GENOMIC DNA]</scope>
    <source>
        <strain evidence="2">CECT 7184</strain>
    </source>
</reference>
<organism evidence="1 2">
    <name type="scientific">Paenimyroides ceti</name>
    <dbReference type="NCBI Taxonomy" id="395087"/>
    <lineage>
        <taxon>Bacteria</taxon>
        <taxon>Pseudomonadati</taxon>
        <taxon>Bacteroidota</taxon>
        <taxon>Flavobacteriia</taxon>
        <taxon>Flavobacteriales</taxon>
        <taxon>Flavobacteriaceae</taxon>
        <taxon>Paenimyroides</taxon>
    </lineage>
</organism>
<evidence type="ECO:0000313" key="1">
    <source>
        <dbReference type="EMBL" id="MDN3708229.1"/>
    </source>
</evidence>
<sequence>MKPFKYFIILILIVIPFTGYCQLSAAQKIAGNYEGKKGFTTVNISKSMFKMLSRIKTTDPEYKEIQKFATHLEGIKIVIQEDAKGNTFKNDLSALSKSLLNNGYEELMSVNEEGNVISFKALEKNNRISELVMSIVGEDTVLMIISGNFLLEELTDITGNINLGGMDKVQKLKNRKK</sequence>
<dbReference type="Proteomes" id="UP001242368">
    <property type="component" value="Unassembled WGS sequence"/>
</dbReference>
<keyword evidence="2" id="KW-1185">Reference proteome</keyword>
<protein>
    <submittedName>
        <fullName evidence="1">DUF4252 domain-containing protein</fullName>
    </submittedName>
</protein>
<dbReference type="EMBL" id="JAUFQU010000001">
    <property type="protein sequence ID" value="MDN3708229.1"/>
    <property type="molecule type" value="Genomic_DNA"/>
</dbReference>
<dbReference type="Pfam" id="PF14060">
    <property type="entry name" value="DUF4252"/>
    <property type="match status" value="1"/>
</dbReference>
<proteinExistence type="predicted"/>
<gene>
    <name evidence="1" type="ORF">QW060_14050</name>
</gene>
<name>A0ABT8CUN7_9FLAO</name>